<protein>
    <recommendedName>
        <fullName evidence="4">Plastid lipid-associated protein/fibrillin conserved domain-containing protein</fullName>
    </recommendedName>
</protein>
<feature type="signal peptide" evidence="3">
    <location>
        <begin position="1"/>
        <end position="27"/>
    </location>
</feature>
<dbReference type="GO" id="GO:0009536">
    <property type="term" value="C:plastid"/>
    <property type="evidence" value="ECO:0007669"/>
    <property type="project" value="UniProtKB-SubCell"/>
</dbReference>
<evidence type="ECO:0000256" key="3">
    <source>
        <dbReference type="SAM" id="SignalP"/>
    </source>
</evidence>
<dbReference type="Pfam" id="PF04755">
    <property type="entry name" value="PAP_fibrillin"/>
    <property type="match status" value="1"/>
</dbReference>
<gene>
    <name evidence="5" type="ORF">CLEP1334_LOCUS393</name>
</gene>
<proteinExistence type="predicted"/>
<comment type="subcellular location">
    <subcellularLocation>
        <location evidence="1">Plastid</location>
    </subcellularLocation>
</comment>
<keyword evidence="2" id="KW-0934">Plastid</keyword>
<name>A0A7S0IIN5_9EUKA</name>
<reference evidence="5" key="1">
    <citation type="submission" date="2021-01" db="EMBL/GenBank/DDBJ databases">
        <authorList>
            <person name="Corre E."/>
            <person name="Pelletier E."/>
            <person name="Niang G."/>
            <person name="Scheremetjew M."/>
            <person name="Finn R."/>
            <person name="Kale V."/>
            <person name="Holt S."/>
            <person name="Cochrane G."/>
            <person name="Meng A."/>
            <person name="Brown T."/>
            <person name="Cohen L."/>
        </authorList>
    </citation>
    <scope>NUCLEOTIDE SEQUENCE</scope>
    <source>
        <strain evidence="5">RCC1130</strain>
    </source>
</reference>
<keyword evidence="3" id="KW-0732">Signal</keyword>
<evidence type="ECO:0000256" key="1">
    <source>
        <dbReference type="ARBA" id="ARBA00004474"/>
    </source>
</evidence>
<evidence type="ECO:0000256" key="2">
    <source>
        <dbReference type="ARBA" id="ARBA00022640"/>
    </source>
</evidence>
<feature type="domain" description="Plastid lipid-associated protein/fibrillin conserved" evidence="4">
    <location>
        <begin position="39"/>
        <end position="131"/>
    </location>
</feature>
<evidence type="ECO:0000313" key="5">
    <source>
        <dbReference type="EMBL" id="CAD8522717.1"/>
    </source>
</evidence>
<evidence type="ECO:0000259" key="4">
    <source>
        <dbReference type="Pfam" id="PF04755"/>
    </source>
</evidence>
<sequence length="356" mass="38168">MMLMVALLSAPALVALTSESILSLVKAELRSGSFLLRDASAALRIDAAARELEASGVRPAWPRDLMTIDGRWRLVYSSTLALPTVPKLPFALPDFISDALEQSPFAPRGVEQQVDVVERRIINIVQLAPWPSVGPAKLLSGLPDPLGSALAQLQSSTVTLELDHKFSVEGEGGSSGSMRKAAAGSVVELRLEEVRRSLTGGKDEGAEGDNDVWYDMMNPVERKEWRAQQAAAAARRTVGRGSNPLLDLLPAESSFDLQGPLGMLAAGSFDTPFVDGRVRISRGHSGPLSELRIFERVDVESGQKVYSSWQEEEDALAAAAAAGENLPDAGDRWQEGGMAEAEAMDLAYDDNGMPDS</sequence>
<accession>A0A7S0IIN5</accession>
<feature type="chain" id="PRO_5030983904" description="Plastid lipid-associated protein/fibrillin conserved domain-containing protein" evidence="3">
    <location>
        <begin position="28"/>
        <end position="356"/>
    </location>
</feature>
<dbReference type="AlphaFoldDB" id="A0A7S0IIN5"/>
<dbReference type="EMBL" id="HBER01000710">
    <property type="protein sequence ID" value="CAD8522717.1"/>
    <property type="molecule type" value="Transcribed_RNA"/>
</dbReference>
<organism evidence="5">
    <name type="scientific">Calcidiscus leptoporus</name>
    <dbReference type="NCBI Taxonomy" id="127549"/>
    <lineage>
        <taxon>Eukaryota</taxon>
        <taxon>Haptista</taxon>
        <taxon>Haptophyta</taxon>
        <taxon>Prymnesiophyceae</taxon>
        <taxon>Coccolithales</taxon>
        <taxon>Calcidiscaceae</taxon>
        <taxon>Calcidiscus</taxon>
    </lineage>
</organism>
<dbReference type="InterPro" id="IPR006843">
    <property type="entry name" value="PAP/fibrillin_dom"/>
</dbReference>